<evidence type="ECO:0000313" key="3">
    <source>
        <dbReference type="EMBL" id="MCR6678420.1"/>
    </source>
</evidence>
<dbReference type="GO" id="GO:0004252">
    <property type="term" value="F:serine-type endopeptidase activity"/>
    <property type="evidence" value="ECO:0007669"/>
    <property type="project" value="InterPro"/>
</dbReference>
<dbReference type="InterPro" id="IPR036852">
    <property type="entry name" value="Peptidase_S8/S53_dom_sf"/>
</dbReference>
<protein>
    <submittedName>
        <fullName evidence="3">Uncharacterized protein</fullName>
    </submittedName>
</protein>
<evidence type="ECO:0000256" key="1">
    <source>
        <dbReference type="PROSITE-ProRule" id="PRU01240"/>
    </source>
</evidence>
<sequence length="91" mass="9990">MKIHSGPILCASVCCLFFPAIILAAGNNYQGTENLPHWQTPEFNNQWGLEAINAQYAYARGYSGYGINIGVLDAKLFQHPEFNGKLSQLSG</sequence>
<dbReference type="GO" id="GO:0006508">
    <property type="term" value="P:proteolysis"/>
    <property type="evidence" value="ECO:0007669"/>
    <property type="project" value="InterPro"/>
</dbReference>
<comment type="caution">
    <text evidence="3">The sequence shown here is derived from an EMBL/GenBank/DDBJ whole genome shotgun (WGS) entry which is preliminary data.</text>
</comment>
<name>A0AAW5MY80_9ESCH</name>
<comment type="similarity">
    <text evidence="1">Belongs to the peptidase S8 family.</text>
</comment>
<feature type="signal peptide" evidence="2">
    <location>
        <begin position="1"/>
        <end position="24"/>
    </location>
</feature>
<dbReference type="Proteomes" id="UP001206878">
    <property type="component" value="Unassembled WGS sequence"/>
</dbReference>
<accession>A0AAW5MY80</accession>
<dbReference type="Gene3D" id="3.40.50.200">
    <property type="entry name" value="Peptidase S8/S53 domain"/>
    <property type="match status" value="1"/>
</dbReference>
<evidence type="ECO:0000256" key="2">
    <source>
        <dbReference type="SAM" id="SignalP"/>
    </source>
</evidence>
<feature type="chain" id="PRO_5043823479" evidence="2">
    <location>
        <begin position="25"/>
        <end position="91"/>
    </location>
</feature>
<dbReference type="AlphaFoldDB" id="A0AAW5MY80"/>
<keyword evidence="2" id="KW-0732">Signal</keyword>
<dbReference type="EMBL" id="JANPXH010000062">
    <property type="protein sequence ID" value="MCR6678420.1"/>
    <property type="molecule type" value="Genomic_DNA"/>
</dbReference>
<dbReference type="SUPFAM" id="SSF52743">
    <property type="entry name" value="Subtilisin-like"/>
    <property type="match status" value="1"/>
</dbReference>
<proteinExistence type="inferred from homology"/>
<comment type="caution">
    <text evidence="1">Lacks conserved residue(s) required for the propagation of feature annotation.</text>
</comment>
<feature type="non-terminal residue" evidence="3">
    <location>
        <position position="91"/>
    </location>
</feature>
<gene>
    <name evidence="3" type="ORF">NVV43_22945</name>
</gene>
<dbReference type="PROSITE" id="PS51892">
    <property type="entry name" value="SUBTILASE"/>
    <property type="match status" value="1"/>
</dbReference>
<organism evidence="3 4">
    <name type="scientific">Escherichia marmotae</name>
    <dbReference type="NCBI Taxonomy" id="1499973"/>
    <lineage>
        <taxon>Bacteria</taxon>
        <taxon>Pseudomonadati</taxon>
        <taxon>Pseudomonadota</taxon>
        <taxon>Gammaproteobacteria</taxon>
        <taxon>Enterobacterales</taxon>
        <taxon>Enterobacteriaceae</taxon>
        <taxon>Escherichia</taxon>
    </lineage>
</organism>
<evidence type="ECO:0000313" key="4">
    <source>
        <dbReference type="Proteomes" id="UP001206878"/>
    </source>
</evidence>
<reference evidence="3" key="1">
    <citation type="submission" date="2022-07" db="EMBL/GenBank/DDBJ databases">
        <title>Diversity of ethanolamine utilization by human commensal Escherichia coli.</title>
        <authorList>
            <person name="Jubelin G."/>
        </authorList>
    </citation>
    <scope>NUCLEOTIDE SEQUENCE</scope>
    <source>
        <strain evidence="3">S1</strain>
    </source>
</reference>